<organism evidence="1 2">
    <name type="scientific">Hyalomma asiaticum</name>
    <name type="common">Tick</name>
    <dbReference type="NCBI Taxonomy" id="266040"/>
    <lineage>
        <taxon>Eukaryota</taxon>
        <taxon>Metazoa</taxon>
        <taxon>Ecdysozoa</taxon>
        <taxon>Arthropoda</taxon>
        <taxon>Chelicerata</taxon>
        <taxon>Arachnida</taxon>
        <taxon>Acari</taxon>
        <taxon>Parasitiformes</taxon>
        <taxon>Ixodida</taxon>
        <taxon>Ixodoidea</taxon>
        <taxon>Ixodidae</taxon>
        <taxon>Hyalomminae</taxon>
        <taxon>Hyalomma</taxon>
    </lineage>
</organism>
<evidence type="ECO:0000313" key="1">
    <source>
        <dbReference type="EMBL" id="KAH6945743.1"/>
    </source>
</evidence>
<accession>A0ACB7TFK8</accession>
<evidence type="ECO:0000313" key="2">
    <source>
        <dbReference type="Proteomes" id="UP000821845"/>
    </source>
</evidence>
<protein>
    <submittedName>
        <fullName evidence="1">Uncharacterized protein</fullName>
    </submittedName>
</protein>
<dbReference type="EMBL" id="CM023481">
    <property type="protein sequence ID" value="KAH6945743.1"/>
    <property type="molecule type" value="Genomic_DNA"/>
</dbReference>
<gene>
    <name evidence="1" type="ORF">HPB50_009738</name>
</gene>
<comment type="caution">
    <text evidence="1">The sequence shown here is derived from an EMBL/GenBank/DDBJ whole genome shotgun (WGS) entry which is preliminary data.</text>
</comment>
<proteinExistence type="predicted"/>
<keyword evidence="2" id="KW-1185">Reference proteome</keyword>
<reference evidence="1" key="1">
    <citation type="submission" date="2020-05" db="EMBL/GenBank/DDBJ databases">
        <title>Large-scale comparative analyses of tick genomes elucidate their genetic diversity and vector capacities.</title>
        <authorList>
            <person name="Jia N."/>
            <person name="Wang J."/>
            <person name="Shi W."/>
            <person name="Du L."/>
            <person name="Sun Y."/>
            <person name="Zhan W."/>
            <person name="Jiang J."/>
            <person name="Wang Q."/>
            <person name="Zhang B."/>
            <person name="Ji P."/>
            <person name="Sakyi L.B."/>
            <person name="Cui X."/>
            <person name="Yuan T."/>
            <person name="Jiang B."/>
            <person name="Yang W."/>
            <person name="Lam T.T.-Y."/>
            <person name="Chang Q."/>
            <person name="Ding S."/>
            <person name="Wang X."/>
            <person name="Zhu J."/>
            <person name="Ruan X."/>
            <person name="Zhao L."/>
            <person name="Wei J."/>
            <person name="Que T."/>
            <person name="Du C."/>
            <person name="Cheng J."/>
            <person name="Dai P."/>
            <person name="Han X."/>
            <person name="Huang E."/>
            <person name="Gao Y."/>
            <person name="Liu J."/>
            <person name="Shao H."/>
            <person name="Ye R."/>
            <person name="Li L."/>
            <person name="Wei W."/>
            <person name="Wang X."/>
            <person name="Wang C."/>
            <person name="Yang T."/>
            <person name="Huo Q."/>
            <person name="Li W."/>
            <person name="Guo W."/>
            <person name="Chen H."/>
            <person name="Zhou L."/>
            <person name="Ni X."/>
            <person name="Tian J."/>
            <person name="Zhou Y."/>
            <person name="Sheng Y."/>
            <person name="Liu T."/>
            <person name="Pan Y."/>
            <person name="Xia L."/>
            <person name="Li J."/>
            <person name="Zhao F."/>
            <person name="Cao W."/>
        </authorList>
    </citation>
    <scope>NUCLEOTIDE SEQUENCE</scope>
    <source>
        <strain evidence="1">Hyas-2018</strain>
    </source>
</reference>
<dbReference type="Proteomes" id="UP000821845">
    <property type="component" value="Chromosome 1"/>
</dbReference>
<name>A0ACB7TFK8_HYAAI</name>
<sequence length="337" mass="37003">MSSHSSSTSSSSSSDVDDDFVQAGIAAVLDVANHFQFDPLASSSSGSEANTDSETSSASGNEDEFNEDPRVGNVEWCQCGRCTAMDTGLESVCCREIGRIDALRAILHHSPNKPVLIFVSSRRQTRLTALDLIAFLAAEDNPRQWLHMPDHRQKRKPKEIALEVKSLLKDHSNSQKVSALVGKYGLSQSTVSTIIHSTNKLTESGFNGIDSGNRKKVRQGAHKEVEDALFEWFLDTHAMSMPISRPMLAAKAKQFAYMLHETNFEPGGGWIQQSSAHGVPASVSPLQQRRRGLNFASAYEPPKFEDTNAAVKHDRHHDGRNDAAVTSATRTETERLN</sequence>